<sequence>MRNGQNGQKILLFKKPRPLRHTTWRTTWTINGNGEGRTLIHPTSLPRTISGGRMARNLIPLMRRCTQPGELPGPLMGTGKEEPSSTLPHHPAPFLEEGWQETLIPLMRWW</sequence>
<organism evidence="2 3">
    <name type="scientific">Caerostris extrusa</name>
    <name type="common">Bark spider</name>
    <name type="synonym">Caerostris bankana</name>
    <dbReference type="NCBI Taxonomy" id="172846"/>
    <lineage>
        <taxon>Eukaryota</taxon>
        <taxon>Metazoa</taxon>
        <taxon>Ecdysozoa</taxon>
        <taxon>Arthropoda</taxon>
        <taxon>Chelicerata</taxon>
        <taxon>Arachnida</taxon>
        <taxon>Araneae</taxon>
        <taxon>Araneomorphae</taxon>
        <taxon>Entelegynae</taxon>
        <taxon>Araneoidea</taxon>
        <taxon>Araneidae</taxon>
        <taxon>Caerostris</taxon>
    </lineage>
</organism>
<dbReference type="Proteomes" id="UP001054945">
    <property type="component" value="Unassembled WGS sequence"/>
</dbReference>
<name>A0AAV4PSA2_CAEEX</name>
<evidence type="ECO:0000313" key="3">
    <source>
        <dbReference type="Proteomes" id="UP001054945"/>
    </source>
</evidence>
<dbReference type="AlphaFoldDB" id="A0AAV4PSA2"/>
<evidence type="ECO:0000313" key="2">
    <source>
        <dbReference type="EMBL" id="GIX98067.1"/>
    </source>
</evidence>
<keyword evidence="3" id="KW-1185">Reference proteome</keyword>
<reference evidence="2 3" key="1">
    <citation type="submission" date="2021-06" db="EMBL/GenBank/DDBJ databases">
        <title>Caerostris extrusa draft genome.</title>
        <authorList>
            <person name="Kono N."/>
            <person name="Arakawa K."/>
        </authorList>
    </citation>
    <scope>NUCLEOTIDE SEQUENCE [LARGE SCALE GENOMIC DNA]</scope>
</reference>
<gene>
    <name evidence="2" type="ORF">CEXT_158311</name>
</gene>
<comment type="caution">
    <text evidence="2">The sequence shown here is derived from an EMBL/GenBank/DDBJ whole genome shotgun (WGS) entry which is preliminary data.</text>
</comment>
<dbReference type="EMBL" id="BPLR01004854">
    <property type="protein sequence ID" value="GIX98067.1"/>
    <property type="molecule type" value="Genomic_DNA"/>
</dbReference>
<proteinExistence type="predicted"/>
<protein>
    <submittedName>
        <fullName evidence="2">Uncharacterized protein</fullName>
    </submittedName>
</protein>
<feature type="region of interest" description="Disordered" evidence="1">
    <location>
        <begin position="65"/>
        <end position="94"/>
    </location>
</feature>
<evidence type="ECO:0000256" key="1">
    <source>
        <dbReference type="SAM" id="MobiDB-lite"/>
    </source>
</evidence>
<accession>A0AAV4PSA2</accession>